<dbReference type="EMBL" id="CP045875">
    <property type="protein sequence ID" value="QGG48453.1"/>
    <property type="molecule type" value="Genomic_DNA"/>
</dbReference>
<keyword evidence="1" id="KW-0812">Transmembrane</keyword>
<name>A0A5Q2N3K6_9FIRM</name>
<accession>A0A5Q2N3K6</accession>
<feature type="transmembrane region" description="Helical" evidence="1">
    <location>
        <begin position="12"/>
        <end position="31"/>
    </location>
</feature>
<sequence>MYVTIQARLFLYVIKSFFSLYCNSFIVKVVVERMVFPNFGIRYLRNNDQK</sequence>
<keyword evidence="3" id="KW-1185">Reference proteome</keyword>
<keyword evidence="1" id="KW-0472">Membrane</keyword>
<organism evidence="2 3">
    <name type="scientific">Heliorestis convoluta</name>
    <dbReference type="NCBI Taxonomy" id="356322"/>
    <lineage>
        <taxon>Bacteria</taxon>
        <taxon>Bacillati</taxon>
        <taxon>Bacillota</taxon>
        <taxon>Clostridia</taxon>
        <taxon>Eubacteriales</taxon>
        <taxon>Heliobacteriaceae</taxon>
        <taxon>Heliorestis</taxon>
    </lineage>
</organism>
<protein>
    <submittedName>
        <fullName evidence="2">Uncharacterized protein</fullName>
    </submittedName>
</protein>
<dbReference type="Proteomes" id="UP000366051">
    <property type="component" value="Chromosome"/>
</dbReference>
<evidence type="ECO:0000313" key="2">
    <source>
        <dbReference type="EMBL" id="QGG48453.1"/>
    </source>
</evidence>
<keyword evidence="1" id="KW-1133">Transmembrane helix</keyword>
<dbReference type="AlphaFoldDB" id="A0A5Q2N3K6"/>
<proteinExistence type="predicted"/>
<reference evidence="3" key="1">
    <citation type="submission" date="2019-11" db="EMBL/GenBank/DDBJ databases">
        <title>Genome sequence of Heliorestis convoluta strain HH, an alkaliphilic and minimalistic phototrophic bacterium from a soda lake in Egypt.</title>
        <authorList>
            <person name="Dewey E.D."/>
            <person name="Stokes L.M."/>
            <person name="Burchell B.M."/>
            <person name="Shaffer K.N."/>
            <person name="Huntington A.M."/>
            <person name="Baker J.M."/>
            <person name="Nadendla S."/>
            <person name="Giglio M.G."/>
            <person name="Touchman J.W."/>
            <person name="Blankenship R.E."/>
            <person name="Madigan M.T."/>
            <person name="Sattley W.M."/>
        </authorList>
    </citation>
    <scope>NUCLEOTIDE SEQUENCE [LARGE SCALE GENOMIC DNA]</scope>
    <source>
        <strain evidence="3">HH</strain>
    </source>
</reference>
<dbReference type="KEGG" id="hcv:FTV88_2355"/>
<evidence type="ECO:0000313" key="3">
    <source>
        <dbReference type="Proteomes" id="UP000366051"/>
    </source>
</evidence>
<evidence type="ECO:0000256" key="1">
    <source>
        <dbReference type="SAM" id="Phobius"/>
    </source>
</evidence>
<gene>
    <name evidence="2" type="ORF">FTV88_2355</name>
</gene>